<sequence>MQNAPMSVKFLRPQAA</sequence>
<evidence type="ECO:0000313" key="1">
    <source>
        <dbReference type="EMBL" id="MBX71433.1"/>
    </source>
</evidence>
<proteinExistence type="predicted"/>
<accession>A0A2P2QWT1</accession>
<reference evidence="1" key="1">
    <citation type="submission" date="2018-02" db="EMBL/GenBank/DDBJ databases">
        <title>Rhizophora mucronata_Transcriptome.</title>
        <authorList>
            <person name="Meera S.P."/>
            <person name="Sreeshan A."/>
            <person name="Augustine A."/>
        </authorList>
    </citation>
    <scope>NUCLEOTIDE SEQUENCE</scope>
    <source>
        <tissue evidence="1">Leaf</tissue>
    </source>
</reference>
<organism evidence="1">
    <name type="scientific">Rhizophora mucronata</name>
    <name type="common">Asiatic mangrove</name>
    <dbReference type="NCBI Taxonomy" id="61149"/>
    <lineage>
        <taxon>Eukaryota</taxon>
        <taxon>Viridiplantae</taxon>
        <taxon>Streptophyta</taxon>
        <taxon>Embryophyta</taxon>
        <taxon>Tracheophyta</taxon>
        <taxon>Spermatophyta</taxon>
        <taxon>Magnoliopsida</taxon>
        <taxon>eudicotyledons</taxon>
        <taxon>Gunneridae</taxon>
        <taxon>Pentapetalae</taxon>
        <taxon>rosids</taxon>
        <taxon>fabids</taxon>
        <taxon>Malpighiales</taxon>
        <taxon>Rhizophoraceae</taxon>
        <taxon>Rhizophora</taxon>
    </lineage>
</organism>
<dbReference type="AlphaFoldDB" id="A0A2P2QWT1"/>
<name>A0A2P2QWT1_RHIMU</name>
<dbReference type="EMBL" id="GGEC01090949">
    <property type="protein sequence ID" value="MBX71433.1"/>
    <property type="molecule type" value="Transcribed_RNA"/>
</dbReference>
<protein>
    <submittedName>
        <fullName evidence="1">Uncharacterized protein</fullName>
    </submittedName>
</protein>